<evidence type="ECO:0000256" key="2">
    <source>
        <dbReference type="ARBA" id="ARBA00022554"/>
    </source>
</evidence>
<dbReference type="GO" id="GO:0033254">
    <property type="term" value="C:vacuolar transporter chaperone complex"/>
    <property type="evidence" value="ECO:0007669"/>
    <property type="project" value="UniProtKB-ARBA"/>
</dbReference>
<feature type="compositionally biased region" description="Acidic residues" evidence="6">
    <location>
        <begin position="243"/>
        <end position="254"/>
    </location>
</feature>
<sequence>MSTAPENQDTPRIMLFGNKMDQEIYTPWKQYYMNYTHLKKLLKEGVILKDNWLDKDEQLFVAALDEDLEKVYTFQHEKYDELSAELDDLQLLTTKQTSGFDVLAFSKELDEVLSMTRELDHFQRLNYTGFTKIVKKHDRLHPQFSVQPLLNVRLKKLPFHLEDYSPLLYKVSALFQFLRDNYDVDQSLSKLSSFNDETIQDYQSFKFWIHPDNLMEVKTTILRHLPVLVYDQSHGNGRGAENQDGDIDDDDDDDDDDDNPVINCLYFDSPNFDMYNHKLVKSPNSSTLRIKWVGKLSERPKITVEKKNFDVTHDDFNIDERVQIKEKYLNDFVHGLFVPLKKLEAKLQRNGSLDTIGKLQLFIKDNHLQPAIRTMYKRQAFQIPGDDRIRIVIDSNLLFVREDSFDESRPIRDPSNWHRIDIDLNPQNQHAYLRSGEFSKFPYSVMEIKIKSAKRKSLHWVDELVHDTSLVTEVPNFSKFIQGVASLFLEDDKLDNIPLWFNELNSLQDQVKLALTIDPKQQIAQNKLKLEKVQNDEENLAKFKSLLNNTKDNFQPRSKSFSLSSPLLVGDRTVSNSTVPKIQEVDESGLASSTSPTKRDIVSVSLLDRSNLTASFNGGMQVAGPSGEGARDLDDGDSSEDYEDDDDISDSHAPGALSKLLRFPTTLSKLIDVDSEEEEEPDLPMGVTKPEGYIKNAGPLRIEPKVWLANERTFNRWLHVTTLLSSLTFIIYSLANKANSFELSETLAYIYFGLTLFSGVWGYYVFMKRRDIIMERSGKHLDNVFGPLVVAVGLIGGLIINFVFGWKKIAQAAAMANGTAAMATLGNHTNGDFAQAVTRDFYAQNPFHKAIHEFIFSWVA</sequence>
<feature type="transmembrane region" description="Helical" evidence="7">
    <location>
        <begin position="784"/>
        <end position="806"/>
    </location>
</feature>
<evidence type="ECO:0000256" key="5">
    <source>
        <dbReference type="ARBA" id="ARBA00023136"/>
    </source>
</evidence>
<dbReference type="GO" id="GO:0000329">
    <property type="term" value="C:fungal-type vacuole membrane"/>
    <property type="evidence" value="ECO:0007669"/>
    <property type="project" value="TreeGrafter"/>
</dbReference>
<accession>A0A9P7VA74</accession>
<dbReference type="PROSITE" id="PS51382">
    <property type="entry name" value="SPX"/>
    <property type="match status" value="1"/>
</dbReference>
<dbReference type="Gene3D" id="3.20.100.30">
    <property type="entry name" value="VTC, catalytic tunnel domain"/>
    <property type="match status" value="1"/>
</dbReference>
<dbReference type="Pfam" id="PF09359">
    <property type="entry name" value="VTC"/>
    <property type="match status" value="1"/>
</dbReference>
<protein>
    <submittedName>
        <fullName evidence="9">Phosphate metabolism transcription protein</fullName>
    </submittedName>
</protein>
<dbReference type="InterPro" id="IPR051572">
    <property type="entry name" value="VTC_Complex_Subunit"/>
</dbReference>
<proteinExistence type="predicted"/>
<dbReference type="RefSeq" id="XP_043049684.1">
    <property type="nucleotide sequence ID" value="XM_043195511.1"/>
</dbReference>
<evidence type="ECO:0000256" key="1">
    <source>
        <dbReference type="ARBA" id="ARBA00004128"/>
    </source>
</evidence>
<feature type="compositionally biased region" description="Acidic residues" evidence="6">
    <location>
        <begin position="634"/>
        <end position="648"/>
    </location>
</feature>
<keyword evidence="10" id="KW-1185">Reference proteome</keyword>
<dbReference type="GeneID" id="66118219"/>
<keyword evidence="3 7" id="KW-0812">Transmembrane</keyword>
<keyword evidence="4 7" id="KW-1133">Transmembrane helix</keyword>
<evidence type="ECO:0000313" key="10">
    <source>
        <dbReference type="Proteomes" id="UP000790833"/>
    </source>
</evidence>
<dbReference type="InterPro" id="IPR018966">
    <property type="entry name" value="VTC_domain"/>
</dbReference>
<keyword evidence="2" id="KW-0926">Vacuole</keyword>
<evidence type="ECO:0000256" key="4">
    <source>
        <dbReference type="ARBA" id="ARBA00022989"/>
    </source>
</evidence>
<dbReference type="GO" id="GO:0006799">
    <property type="term" value="P:polyphosphate biosynthetic process"/>
    <property type="evidence" value="ECO:0007669"/>
    <property type="project" value="UniProtKB-ARBA"/>
</dbReference>
<dbReference type="Pfam" id="PF02656">
    <property type="entry name" value="DUF202"/>
    <property type="match status" value="1"/>
</dbReference>
<feature type="domain" description="SPX" evidence="8">
    <location>
        <begin position="14"/>
        <end position="151"/>
    </location>
</feature>
<reference evidence="9" key="1">
    <citation type="submission" date="2021-03" db="EMBL/GenBank/DDBJ databases">
        <authorList>
            <person name="Palmer J.M."/>
        </authorList>
    </citation>
    <scope>NUCLEOTIDE SEQUENCE</scope>
    <source>
        <strain evidence="9">ARV_011</strain>
    </source>
</reference>
<dbReference type="InterPro" id="IPR004331">
    <property type="entry name" value="SPX_dom"/>
</dbReference>
<dbReference type="PANTHER" id="PTHR46140">
    <property type="entry name" value="VACUOLAR TRANSPORTER CHAPERONE 1-RELATED"/>
    <property type="match status" value="1"/>
</dbReference>
<organism evidence="9 10">
    <name type="scientific">Scheffersomyces spartinae</name>
    <dbReference type="NCBI Taxonomy" id="45513"/>
    <lineage>
        <taxon>Eukaryota</taxon>
        <taxon>Fungi</taxon>
        <taxon>Dikarya</taxon>
        <taxon>Ascomycota</taxon>
        <taxon>Saccharomycotina</taxon>
        <taxon>Pichiomycetes</taxon>
        <taxon>Debaryomycetaceae</taxon>
        <taxon>Scheffersomyces</taxon>
    </lineage>
</organism>
<dbReference type="OrthoDB" id="6493944at2759"/>
<keyword evidence="5 7" id="KW-0472">Membrane</keyword>
<dbReference type="InterPro" id="IPR042267">
    <property type="entry name" value="VTC_sf"/>
</dbReference>
<dbReference type="PANTHER" id="PTHR46140:SF2">
    <property type="entry name" value="VACUOLAR TRANSPORTER CHAPERONE 3 COMPLEX SUBUNIT 3-RELATED"/>
    <property type="match status" value="1"/>
</dbReference>
<dbReference type="CDD" id="cd14480">
    <property type="entry name" value="SPX_VTC2_like"/>
    <property type="match status" value="1"/>
</dbReference>
<feature type="region of interest" description="Disordered" evidence="6">
    <location>
        <begin position="615"/>
        <end position="653"/>
    </location>
</feature>
<dbReference type="Proteomes" id="UP000790833">
    <property type="component" value="Unassembled WGS sequence"/>
</dbReference>
<evidence type="ECO:0000256" key="7">
    <source>
        <dbReference type="SAM" id="Phobius"/>
    </source>
</evidence>
<dbReference type="EMBL" id="JAHMUF010000008">
    <property type="protein sequence ID" value="KAG7194137.1"/>
    <property type="molecule type" value="Genomic_DNA"/>
</dbReference>
<name>A0A9P7VA74_9ASCO</name>
<comment type="subcellular location">
    <subcellularLocation>
        <location evidence="1">Vacuole membrane</location>
        <topology evidence="1">Multi-pass membrane protein</topology>
    </subcellularLocation>
</comment>
<feature type="region of interest" description="Disordered" evidence="6">
    <location>
        <begin position="233"/>
        <end position="254"/>
    </location>
</feature>
<comment type="caution">
    <text evidence="9">The sequence shown here is derived from an EMBL/GenBank/DDBJ whole genome shotgun (WGS) entry which is preliminary data.</text>
</comment>
<feature type="transmembrane region" description="Helical" evidence="7">
    <location>
        <begin position="747"/>
        <end position="764"/>
    </location>
</feature>
<dbReference type="InterPro" id="IPR003807">
    <property type="entry name" value="DUF202"/>
</dbReference>
<evidence type="ECO:0000259" key="8">
    <source>
        <dbReference type="PROSITE" id="PS51382"/>
    </source>
</evidence>
<dbReference type="AlphaFoldDB" id="A0A9P7VA74"/>
<evidence type="ECO:0000313" key="9">
    <source>
        <dbReference type="EMBL" id="KAG7194137.1"/>
    </source>
</evidence>
<evidence type="ECO:0000256" key="6">
    <source>
        <dbReference type="SAM" id="MobiDB-lite"/>
    </source>
</evidence>
<feature type="transmembrane region" description="Helical" evidence="7">
    <location>
        <begin position="717"/>
        <end position="735"/>
    </location>
</feature>
<gene>
    <name evidence="9" type="primary">VTC2</name>
    <name evidence="9" type="ORF">KQ657_004845</name>
</gene>
<evidence type="ECO:0000256" key="3">
    <source>
        <dbReference type="ARBA" id="ARBA00022692"/>
    </source>
</evidence>